<reference evidence="7" key="3">
    <citation type="submission" date="2022-09" db="EMBL/GenBank/DDBJ databases">
        <title>The genome sequence of Rhodococcus aetherivorans N1.</title>
        <authorList>
            <person name="Jiang W."/>
        </authorList>
    </citation>
    <scope>NUCLEOTIDE SEQUENCE</scope>
    <source>
        <strain evidence="7">N1</strain>
    </source>
</reference>
<keyword evidence="2" id="KW-0408">Iron</keyword>
<dbReference type="GeneID" id="83622913"/>
<evidence type="ECO:0000313" key="8">
    <source>
        <dbReference type="Proteomes" id="UP000325466"/>
    </source>
</evidence>
<dbReference type="SUPFAM" id="SSF52343">
    <property type="entry name" value="Ferredoxin reductase-like, C-terminal NADP-linked domain"/>
    <property type="match status" value="1"/>
</dbReference>
<dbReference type="InterPro" id="IPR008333">
    <property type="entry name" value="Cbr1-like_FAD-bd_dom"/>
</dbReference>
<dbReference type="PANTHER" id="PTHR47354:SF5">
    <property type="entry name" value="PROTEIN RFBI"/>
    <property type="match status" value="1"/>
</dbReference>
<comment type="cofactor">
    <cofactor evidence="1">
        <name>FAD</name>
        <dbReference type="ChEBI" id="CHEBI:57692"/>
    </cofactor>
</comment>
<dbReference type="InterPro" id="IPR036010">
    <property type="entry name" value="2Fe-2S_ferredoxin-like_sf"/>
</dbReference>
<dbReference type="CDD" id="cd00207">
    <property type="entry name" value="fer2"/>
    <property type="match status" value="1"/>
</dbReference>
<evidence type="ECO:0000313" key="7">
    <source>
        <dbReference type="EMBL" id="UYF92893.1"/>
    </source>
</evidence>
<dbReference type="GO" id="GO:0051537">
    <property type="term" value="F:2 iron, 2 sulfur cluster binding"/>
    <property type="evidence" value="ECO:0007669"/>
    <property type="project" value="UniProtKB-KW"/>
</dbReference>
<dbReference type="PROSITE" id="PS00197">
    <property type="entry name" value="2FE2S_FER_1"/>
    <property type="match status" value="1"/>
</dbReference>
<keyword evidence="6" id="KW-0378">Hydrolase</keyword>
<dbReference type="InterPro" id="IPR039261">
    <property type="entry name" value="FNR_nucleotide-bd"/>
</dbReference>
<organism evidence="7 9">
    <name type="scientific">Rhodococcus aetherivorans</name>
    <dbReference type="NCBI Taxonomy" id="191292"/>
    <lineage>
        <taxon>Bacteria</taxon>
        <taxon>Bacillati</taxon>
        <taxon>Actinomycetota</taxon>
        <taxon>Actinomycetes</taxon>
        <taxon>Mycobacteriales</taxon>
        <taxon>Nocardiaceae</taxon>
        <taxon>Rhodococcus</taxon>
    </lineage>
</organism>
<name>A0A059MTD7_9NOCA</name>
<evidence type="ECO:0000259" key="5">
    <source>
        <dbReference type="PROSITE" id="PS51384"/>
    </source>
</evidence>
<dbReference type="InterPro" id="IPR017927">
    <property type="entry name" value="FAD-bd_FR_type"/>
</dbReference>
<dbReference type="SUPFAM" id="SSF54292">
    <property type="entry name" value="2Fe-2S ferredoxin-like"/>
    <property type="match status" value="1"/>
</dbReference>
<dbReference type="GO" id="GO:0016491">
    <property type="term" value="F:oxidoreductase activity"/>
    <property type="evidence" value="ECO:0007669"/>
    <property type="project" value="InterPro"/>
</dbReference>
<keyword evidence="3" id="KW-0411">Iron-sulfur</keyword>
<evidence type="ECO:0000256" key="2">
    <source>
        <dbReference type="ARBA" id="ARBA00022714"/>
    </source>
</evidence>
<evidence type="ECO:0000256" key="3">
    <source>
        <dbReference type="ARBA" id="ARBA00023014"/>
    </source>
</evidence>
<dbReference type="PANTHER" id="PTHR47354">
    <property type="entry name" value="NADH OXIDOREDUCTASE HCR"/>
    <property type="match status" value="1"/>
</dbReference>
<feature type="domain" description="FAD-binding FR-type" evidence="5">
    <location>
        <begin position="102"/>
        <end position="202"/>
    </location>
</feature>
<dbReference type="Pfam" id="PF00111">
    <property type="entry name" value="Fer2"/>
    <property type="match status" value="1"/>
</dbReference>
<dbReference type="Gene3D" id="2.40.30.10">
    <property type="entry name" value="Translation factors"/>
    <property type="match status" value="1"/>
</dbReference>
<dbReference type="PRINTS" id="PR00410">
    <property type="entry name" value="PHEHYDRXLASE"/>
</dbReference>
<dbReference type="InterPro" id="IPR017938">
    <property type="entry name" value="Riboflavin_synthase-like_b-brl"/>
</dbReference>
<dbReference type="CDD" id="cd06187">
    <property type="entry name" value="O2ase_reductase_like"/>
    <property type="match status" value="1"/>
</dbReference>
<reference evidence="6" key="2">
    <citation type="submission" date="2019-10" db="EMBL/GenBank/DDBJ databases">
        <title>Draft genome sequence of Rhodococcus aetherivorans JCM 14343.</title>
        <authorList>
            <person name="Inoue D."/>
            <person name="Nakazawa M."/>
            <person name="Yamamoto N."/>
            <person name="Sei K."/>
            <person name="Ike M."/>
        </authorList>
    </citation>
    <scope>NUCLEOTIDE SEQUENCE</scope>
    <source>
        <strain evidence="6">JCM 14343</strain>
    </source>
</reference>
<dbReference type="Gene3D" id="3.40.50.80">
    <property type="entry name" value="Nucleotide-binding domain of ferredoxin-NADP reductase (FNR) module"/>
    <property type="match status" value="1"/>
</dbReference>
<accession>N1M644</accession>
<dbReference type="InterPro" id="IPR001433">
    <property type="entry name" value="OxRdtase_FAD/NAD-bd"/>
</dbReference>
<reference evidence="6 8" key="1">
    <citation type="journal article" date="2018" name="Biodegradation">
        <title>1,4-Dioxane degradation characteristics of Rhodococcus aetherivorans JCM 14343.</title>
        <authorList>
            <person name="Inoue D."/>
            <person name="Tsunoda T."/>
            <person name="Yamamoto N."/>
            <person name="Ike M."/>
            <person name="Sei K."/>
        </authorList>
    </citation>
    <scope>NUCLEOTIDE SEQUENCE [LARGE SCALE GENOMIC DNA]</scope>
    <source>
        <strain evidence="6 8">JCM 14343</strain>
    </source>
</reference>
<dbReference type="Proteomes" id="UP000325466">
    <property type="component" value="Unassembled WGS sequence"/>
</dbReference>
<dbReference type="SUPFAM" id="SSF63380">
    <property type="entry name" value="Riboflavin synthase domain-like"/>
    <property type="match status" value="1"/>
</dbReference>
<dbReference type="EMBL" id="BLAH01000110">
    <property type="protein sequence ID" value="GES39160.1"/>
    <property type="molecule type" value="Genomic_DNA"/>
</dbReference>
<dbReference type="InterPro" id="IPR050415">
    <property type="entry name" value="MRET"/>
</dbReference>
<dbReference type="InterPro" id="IPR006058">
    <property type="entry name" value="2Fe2S_fd_BS"/>
</dbReference>
<dbReference type="GO" id="GO:0016787">
    <property type="term" value="F:hydrolase activity"/>
    <property type="evidence" value="ECO:0007669"/>
    <property type="project" value="UniProtKB-KW"/>
</dbReference>
<sequence>MSHSVTVSGQDGAFPGAPDRSVLESALRANRWLPHACSQGTCGTCKIRVLCGEVDHGRPDETILSEAERASGLTLACQATPRTDLTVAPLNDVPPDGPRHPLRDHAGTVLELADIARCTRRLVVELDEPMEFSAGQYAELIVPGSVVARQYSMANPPSESRRLEFHIKRVDGGLATEGWIFGSLRPGDRIGLRGPLGQFALVRPQEEPAILVGGGTGLAPLKSIVRHALSNDLVPSIDLYHGGRGQADLYDVDFFRALEAADPRFRYHPVLSEEQWDGATGVVTDAVLDDFASCKGRSAYLCGPPAMVTAAVKALKRRRMAPRLIFKEEFTVGSAPPVMSPV</sequence>
<dbReference type="Proteomes" id="UP001163947">
    <property type="component" value="Chromosome"/>
</dbReference>
<keyword evidence="2" id="KW-0001">2Fe-2S</keyword>
<evidence type="ECO:0000313" key="6">
    <source>
        <dbReference type="EMBL" id="GES39160.1"/>
    </source>
</evidence>
<dbReference type="InterPro" id="IPR001041">
    <property type="entry name" value="2Fe-2S_ferredoxin-type"/>
</dbReference>
<gene>
    <name evidence="7" type="ORF">OCS65_20815</name>
    <name evidence="6" type="ORF">RAJCM14343_4428</name>
</gene>
<protein>
    <submittedName>
        <fullName evidence="7">2Fe-2S iron-sulfur cluster-binding protein</fullName>
    </submittedName>
    <submittedName>
        <fullName evidence="6">Probable phenol hydrolase</fullName>
    </submittedName>
</protein>
<dbReference type="PROSITE" id="PS51384">
    <property type="entry name" value="FAD_FR"/>
    <property type="match status" value="1"/>
</dbReference>
<dbReference type="RefSeq" id="WP_006933887.1">
    <property type="nucleotide sequence ID" value="NZ_BAAAYP010000002.1"/>
</dbReference>
<dbReference type="AlphaFoldDB" id="A0A059MTD7"/>
<evidence type="ECO:0000313" key="9">
    <source>
        <dbReference type="Proteomes" id="UP001163947"/>
    </source>
</evidence>
<keyword evidence="2" id="KW-0479">Metal-binding</keyword>
<evidence type="ECO:0000259" key="4">
    <source>
        <dbReference type="PROSITE" id="PS51085"/>
    </source>
</evidence>
<feature type="domain" description="2Fe-2S ferredoxin-type" evidence="4">
    <location>
        <begin position="3"/>
        <end position="93"/>
    </location>
</feature>
<dbReference type="Pfam" id="PF00175">
    <property type="entry name" value="NAD_binding_1"/>
    <property type="match status" value="1"/>
</dbReference>
<dbReference type="InterPro" id="IPR012675">
    <property type="entry name" value="Beta-grasp_dom_sf"/>
</dbReference>
<dbReference type="Pfam" id="PF00970">
    <property type="entry name" value="FAD_binding_6"/>
    <property type="match status" value="1"/>
</dbReference>
<dbReference type="PROSITE" id="PS51085">
    <property type="entry name" value="2FE2S_FER_2"/>
    <property type="match status" value="1"/>
</dbReference>
<accession>A0A059MTD7</accession>
<dbReference type="EMBL" id="CP106982">
    <property type="protein sequence ID" value="UYF92893.1"/>
    <property type="molecule type" value="Genomic_DNA"/>
</dbReference>
<dbReference type="Gene3D" id="3.10.20.30">
    <property type="match status" value="1"/>
</dbReference>
<keyword evidence="8" id="KW-1185">Reference proteome</keyword>
<evidence type="ECO:0000256" key="1">
    <source>
        <dbReference type="ARBA" id="ARBA00001974"/>
    </source>
</evidence>
<proteinExistence type="predicted"/>